<protein>
    <submittedName>
        <fullName evidence="1">Uncharacterized protein</fullName>
    </submittedName>
</protein>
<sequence>MPALRVNEATASIFGFVFACGPRCDQQWRKHPRWSRHVDDAPSLLVLDIFITARACHQTEIHRSAVDFTQYIVLRSTLHRSASTSHPFLRAKYDVFPRSSSRSSSTRLTLLKRDLFLD</sequence>
<dbReference type="AlphaFoldDB" id="A0A5C3QAH7"/>
<proteinExistence type="predicted"/>
<organism evidence="1 2">
    <name type="scientific">Pterulicium gracile</name>
    <dbReference type="NCBI Taxonomy" id="1884261"/>
    <lineage>
        <taxon>Eukaryota</taxon>
        <taxon>Fungi</taxon>
        <taxon>Dikarya</taxon>
        <taxon>Basidiomycota</taxon>
        <taxon>Agaricomycotina</taxon>
        <taxon>Agaricomycetes</taxon>
        <taxon>Agaricomycetidae</taxon>
        <taxon>Agaricales</taxon>
        <taxon>Pleurotineae</taxon>
        <taxon>Pterulaceae</taxon>
        <taxon>Pterulicium</taxon>
    </lineage>
</organism>
<gene>
    <name evidence="1" type="ORF">BDV98DRAFT_261087</name>
</gene>
<name>A0A5C3QAH7_9AGAR</name>
<dbReference type="Proteomes" id="UP000305067">
    <property type="component" value="Unassembled WGS sequence"/>
</dbReference>
<reference evidence="1 2" key="1">
    <citation type="journal article" date="2019" name="Nat. Ecol. Evol.">
        <title>Megaphylogeny resolves global patterns of mushroom evolution.</title>
        <authorList>
            <person name="Varga T."/>
            <person name="Krizsan K."/>
            <person name="Foldi C."/>
            <person name="Dima B."/>
            <person name="Sanchez-Garcia M."/>
            <person name="Sanchez-Ramirez S."/>
            <person name="Szollosi G.J."/>
            <person name="Szarkandi J.G."/>
            <person name="Papp V."/>
            <person name="Albert L."/>
            <person name="Andreopoulos W."/>
            <person name="Angelini C."/>
            <person name="Antonin V."/>
            <person name="Barry K.W."/>
            <person name="Bougher N.L."/>
            <person name="Buchanan P."/>
            <person name="Buyck B."/>
            <person name="Bense V."/>
            <person name="Catcheside P."/>
            <person name="Chovatia M."/>
            <person name="Cooper J."/>
            <person name="Damon W."/>
            <person name="Desjardin D."/>
            <person name="Finy P."/>
            <person name="Geml J."/>
            <person name="Haridas S."/>
            <person name="Hughes K."/>
            <person name="Justo A."/>
            <person name="Karasinski D."/>
            <person name="Kautmanova I."/>
            <person name="Kiss B."/>
            <person name="Kocsube S."/>
            <person name="Kotiranta H."/>
            <person name="LaButti K.M."/>
            <person name="Lechner B.E."/>
            <person name="Liimatainen K."/>
            <person name="Lipzen A."/>
            <person name="Lukacs Z."/>
            <person name="Mihaltcheva S."/>
            <person name="Morgado L.N."/>
            <person name="Niskanen T."/>
            <person name="Noordeloos M.E."/>
            <person name="Ohm R.A."/>
            <person name="Ortiz-Santana B."/>
            <person name="Ovrebo C."/>
            <person name="Racz N."/>
            <person name="Riley R."/>
            <person name="Savchenko A."/>
            <person name="Shiryaev A."/>
            <person name="Soop K."/>
            <person name="Spirin V."/>
            <person name="Szebenyi C."/>
            <person name="Tomsovsky M."/>
            <person name="Tulloss R.E."/>
            <person name="Uehling J."/>
            <person name="Grigoriev I.V."/>
            <person name="Vagvolgyi C."/>
            <person name="Papp T."/>
            <person name="Martin F.M."/>
            <person name="Miettinen O."/>
            <person name="Hibbett D.S."/>
            <person name="Nagy L.G."/>
        </authorList>
    </citation>
    <scope>NUCLEOTIDE SEQUENCE [LARGE SCALE GENOMIC DNA]</scope>
    <source>
        <strain evidence="1 2">CBS 309.79</strain>
    </source>
</reference>
<accession>A0A5C3QAH7</accession>
<evidence type="ECO:0000313" key="1">
    <source>
        <dbReference type="EMBL" id="TFK97400.1"/>
    </source>
</evidence>
<dbReference type="EMBL" id="ML178847">
    <property type="protein sequence ID" value="TFK97400.1"/>
    <property type="molecule type" value="Genomic_DNA"/>
</dbReference>
<dbReference type="PROSITE" id="PS51257">
    <property type="entry name" value="PROKAR_LIPOPROTEIN"/>
    <property type="match status" value="1"/>
</dbReference>
<keyword evidence="2" id="KW-1185">Reference proteome</keyword>
<evidence type="ECO:0000313" key="2">
    <source>
        <dbReference type="Proteomes" id="UP000305067"/>
    </source>
</evidence>